<evidence type="ECO:0000313" key="5">
    <source>
        <dbReference type="EMBL" id="KRZ10065.1"/>
    </source>
</evidence>
<evidence type="ECO:0000313" key="1">
    <source>
        <dbReference type="EMBL" id="KRY95828.1"/>
    </source>
</evidence>
<dbReference type="EMBL" id="JYDP01001618">
    <property type="protein sequence ID" value="KRY98048.1"/>
    <property type="molecule type" value="Genomic_DNA"/>
</dbReference>
<gene>
    <name evidence="2" type="ORF">T11_12618</name>
    <name evidence="1" type="ORF">T11_1484</name>
    <name evidence="4" type="ORF">T11_16510</name>
    <name evidence="3" type="ORF">T11_18019</name>
    <name evidence="5" type="ORF">T11_4487</name>
</gene>
<evidence type="ECO:0000313" key="2">
    <source>
        <dbReference type="EMBL" id="KRY96711.1"/>
    </source>
</evidence>
<dbReference type="EMBL" id="JYDP01001550">
    <property type="protein sequence ID" value="KRY98157.1"/>
    <property type="molecule type" value="Genomic_DNA"/>
</dbReference>
<name>A0A0V1GEP1_9BILA</name>
<dbReference type="EMBL" id="JYDP01000064">
    <property type="protein sequence ID" value="KRZ10065.1"/>
    <property type="molecule type" value="Genomic_DNA"/>
</dbReference>
<proteinExistence type="predicted"/>
<dbReference type="EMBL" id="JYDP01003401">
    <property type="protein sequence ID" value="KRY95828.1"/>
    <property type="molecule type" value="Genomic_DNA"/>
</dbReference>
<evidence type="ECO:0000313" key="3">
    <source>
        <dbReference type="EMBL" id="KRY98048.1"/>
    </source>
</evidence>
<accession>A0A0V1GEP1</accession>
<evidence type="ECO:0000313" key="6">
    <source>
        <dbReference type="Proteomes" id="UP000055024"/>
    </source>
</evidence>
<reference evidence="2 6" key="1">
    <citation type="submission" date="2015-01" db="EMBL/GenBank/DDBJ databases">
        <title>Evolution of Trichinella species and genotypes.</title>
        <authorList>
            <person name="Korhonen P.K."/>
            <person name="Edoardo P."/>
            <person name="Giuseppe L.R."/>
            <person name="Gasser R.B."/>
        </authorList>
    </citation>
    <scope>NUCLEOTIDE SEQUENCE [LARGE SCALE GENOMIC DNA]</scope>
    <source>
        <strain evidence="2">ISS1029</strain>
    </source>
</reference>
<keyword evidence="6" id="KW-1185">Reference proteome</keyword>
<sequence>MSKMILLLKCKHLCSVSRELQYGLVCGATF</sequence>
<dbReference type="EMBL" id="JYDP01002605">
    <property type="protein sequence ID" value="KRY96711.1"/>
    <property type="molecule type" value="Genomic_DNA"/>
</dbReference>
<protein>
    <submittedName>
        <fullName evidence="2">Uncharacterized protein</fullName>
    </submittedName>
</protein>
<dbReference type="Proteomes" id="UP000055024">
    <property type="component" value="Unassembled WGS sequence"/>
</dbReference>
<comment type="caution">
    <text evidence="2">The sequence shown here is derived from an EMBL/GenBank/DDBJ whole genome shotgun (WGS) entry which is preliminary data.</text>
</comment>
<evidence type="ECO:0000313" key="4">
    <source>
        <dbReference type="EMBL" id="KRY98157.1"/>
    </source>
</evidence>
<dbReference type="AlphaFoldDB" id="A0A0V1GEP1"/>
<organism evidence="2 6">
    <name type="scientific">Trichinella zimbabwensis</name>
    <dbReference type="NCBI Taxonomy" id="268475"/>
    <lineage>
        <taxon>Eukaryota</taxon>
        <taxon>Metazoa</taxon>
        <taxon>Ecdysozoa</taxon>
        <taxon>Nematoda</taxon>
        <taxon>Enoplea</taxon>
        <taxon>Dorylaimia</taxon>
        <taxon>Trichinellida</taxon>
        <taxon>Trichinellidae</taxon>
        <taxon>Trichinella</taxon>
    </lineage>
</organism>